<evidence type="ECO:0000313" key="3">
    <source>
        <dbReference type="Proteomes" id="UP000229056"/>
    </source>
</evidence>
<comment type="caution">
    <text evidence="2">The sequence shown here is derived from an EMBL/GenBank/DDBJ whole genome shotgun (WGS) entry which is preliminary data.</text>
</comment>
<name>A0A2H0W5B3_9BACT</name>
<sequence length="144" mass="15524">MRFKKTLSLFLIIISLFLVVPNVSAISLVPESCYALDDEGISLGCSLCDFITLFINAADILVGLSGTFSILMFVYGGIVIITAYGNDSRIKWGKDIITATVVGVFIVLFAWVIINLVIGALFGTGNSVLSNWYNVSGVCSQNKN</sequence>
<reference evidence="3" key="1">
    <citation type="submission" date="2017-09" db="EMBL/GenBank/DDBJ databases">
        <title>Depth-based differentiation of microbial function through sediment-hosted aquifers and enrichment of novel symbionts in the deep terrestrial subsurface.</title>
        <authorList>
            <person name="Probst A.J."/>
            <person name="Ladd B."/>
            <person name="Jarett J.K."/>
            <person name="Geller-Mcgrath D.E."/>
            <person name="Sieber C.M.K."/>
            <person name="Emerson J.B."/>
            <person name="Anantharaman K."/>
            <person name="Thomas B.C."/>
            <person name="Malmstrom R."/>
            <person name="Stieglmeier M."/>
            <person name="Klingl A."/>
            <person name="Woyke T."/>
            <person name="Ryan C.M."/>
            <person name="Banfield J.F."/>
        </authorList>
    </citation>
    <scope>NUCLEOTIDE SEQUENCE [LARGE SCALE GENOMIC DNA]</scope>
</reference>
<dbReference type="Proteomes" id="UP000229056">
    <property type="component" value="Unassembled WGS sequence"/>
</dbReference>
<protein>
    <submittedName>
        <fullName evidence="2">Uncharacterized protein</fullName>
    </submittedName>
</protein>
<evidence type="ECO:0000256" key="1">
    <source>
        <dbReference type="SAM" id="Phobius"/>
    </source>
</evidence>
<keyword evidence="1" id="KW-1133">Transmembrane helix</keyword>
<keyword evidence="1" id="KW-0472">Membrane</keyword>
<evidence type="ECO:0000313" key="2">
    <source>
        <dbReference type="EMBL" id="PIS06524.1"/>
    </source>
</evidence>
<proteinExistence type="predicted"/>
<dbReference type="InterPro" id="IPR043993">
    <property type="entry name" value="T4SS_pilin"/>
</dbReference>
<dbReference type="Pfam" id="PF18895">
    <property type="entry name" value="T4SS_pilin"/>
    <property type="match status" value="1"/>
</dbReference>
<feature type="transmembrane region" description="Helical" evidence="1">
    <location>
        <begin position="60"/>
        <end position="84"/>
    </location>
</feature>
<accession>A0A2H0W5B3</accession>
<dbReference type="EMBL" id="PEZY01000002">
    <property type="protein sequence ID" value="PIS06524.1"/>
    <property type="molecule type" value="Genomic_DNA"/>
</dbReference>
<gene>
    <name evidence="2" type="ORF">COT80_00170</name>
</gene>
<feature type="transmembrane region" description="Helical" evidence="1">
    <location>
        <begin position="96"/>
        <end position="122"/>
    </location>
</feature>
<dbReference type="AlphaFoldDB" id="A0A2H0W5B3"/>
<organism evidence="2 3">
    <name type="scientific">Candidatus Buchananbacteria bacterium CG10_big_fil_rev_8_21_14_0_10_33_19</name>
    <dbReference type="NCBI Taxonomy" id="1974525"/>
    <lineage>
        <taxon>Bacteria</taxon>
        <taxon>Candidatus Buchananiibacteriota</taxon>
    </lineage>
</organism>
<keyword evidence="1" id="KW-0812">Transmembrane</keyword>